<dbReference type="PANTHER" id="PTHR33048:SF47">
    <property type="entry name" value="INTEGRAL MEMBRANE PROTEIN-RELATED"/>
    <property type="match status" value="1"/>
</dbReference>
<proteinExistence type="inferred from homology"/>
<feature type="domain" description="Rhodopsin" evidence="8">
    <location>
        <begin position="36"/>
        <end position="290"/>
    </location>
</feature>
<feature type="transmembrane region" description="Helical" evidence="7">
    <location>
        <begin position="226"/>
        <end position="245"/>
    </location>
</feature>
<feature type="region of interest" description="Disordered" evidence="6">
    <location>
        <begin position="303"/>
        <end position="342"/>
    </location>
</feature>
<comment type="subcellular location">
    <subcellularLocation>
        <location evidence="1">Membrane</location>
        <topology evidence="1">Multi-pass membrane protein</topology>
    </subcellularLocation>
</comment>
<dbReference type="InterPro" id="IPR049326">
    <property type="entry name" value="Rhodopsin_dom_fungi"/>
</dbReference>
<feature type="region of interest" description="Disordered" evidence="6">
    <location>
        <begin position="365"/>
        <end position="386"/>
    </location>
</feature>
<dbReference type="EMBL" id="AMCV02000014">
    <property type="protein sequence ID" value="TDZ21505.1"/>
    <property type="molecule type" value="Genomic_DNA"/>
</dbReference>
<keyword evidence="4 7" id="KW-0472">Membrane</keyword>
<evidence type="ECO:0000256" key="4">
    <source>
        <dbReference type="ARBA" id="ARBA00023136"/>
    </source>
</evidence>
<name>A0A484FUY0_COLOR</name>
<evidence type="ECO:0000256" key="1">
    <source>
        <dbReference type="ARBA" id="ARBA00004141"/>
    </source>
</evidence>
<dbReference type="GO" id="GO:0016020">
    <property type="term" value="C:membrane"/>
    <property type="evidence" value="ECO:0007669"/>
    <property type="project" value="UniProtKB-SubCell"/>
</dbReference>
<feature type="transmembrane region" description="Helical" evidence="7">
    <location>
        <begin position="76"/>
        <end position="93"/>
    </location>
</feature>
<dbReference type="OrthoDB" id="3648173at2759"/>
<dbReference type="AlphaFoldDB" id="A0A484FUY0"/>
<keyword evidence="3 7" id="KW-1133">Transmembrane helix</keyword>
<evidence type="ECO:0000256" key="7">
    <source>
        <dbReference type="SAM" id="Phobius"/>
    </source>
</evidence>
<reference evidence="10" key="2">
    <citation type="journal article" date="2019" name="Mol. Plant Microbe Interact.">
        <title>Genome sequence resources for four phytopathogenic fungi from the Colletotrichum orbiculare species complex.</title>
        <authorList>
            <person name="Gan P."/>
            <person name="Tsushima A."/>
            <person name="Narusaka M."/>
            <person name="Narusaka Y."/>
            <person name="Takano Y."/>
            <person name="Kubo Y."/>
            <person name="Shirasu K."/>
        </authorList>
    </citation>
    <scope>GENOME REANNOTATION</scope>
    <source>
        <strain evidence="10">104-T / ATCC 96160 / CBS 514.97 / LARS 414 / MAFF 240422</strain>
    </source>
</reference>
<reference evidence="10" key="1">
    <citation type="journal article" date="2013" name="New Phytol.">
        <title>Comparative genomic and transcriptomic analyses reveal the hemibiotrophic stage shift of Colletotrichum fungi.</title>
        <authorList>
            <person name="Gan P."/>
            <person name="Ikeda K."/>
            <person name="Irieda H."/>
            <person name="Narusaka M."/>
            <person name="O'Connell R.J."/>
            <person name="Narusaka Y."/>
            <person name="Takano Y."/>
            <person name="Kubo Y."/>
            <person name="Shirasu K."/>
        </authorList>
    </citation>
    <scope>NUCLEOTIDE SEQUENCE [LARGE SCALE GENOMIC DNA]</scope>
    <source>
        <strain evidence="10">104-T / ATCC 96160 / CBS 514.97 / LARS 414 / MAFF 240422</strain>
    </source>
</reference>
<evidence type="ECO:0000313" key="10">
    <source>
        <dbReference type="Proteomes" id="UP000014480"/>
    </source>
</evidence>
<keyword evidence="10" id="KW-1185">Reference proteome</keyword>
<feature type="transmembrane region" description="Helical" evidence="7">
    <location>
        <begin position="190"/>
        <end position="214"/>
    </location>
</feature>
<dbReference type="Proteomes" id="UP000014480">
    <property type="component" value="Unassembled WGS sequence"/>
</dbReference>
<dbReference type="InterPro" id="IPR052337">
    <property type="entry name" value="SAT4-like"/>
</dbReference>
<dbReference type="STRING" id="1213857.A0A484FUY0"/>
<sequence>MEAIEDGGPPGLAPHGKAVIACTVVSAALSGMIVGLRFFARLTPALLLGKEDWCILVAWVSLRFHRTAEIESWTNTRFFSALTTIGMCIQVRTGMGEAFATLSLYQQQTFFKWAYITIIFYNCGLALVKISILLLYLRILRHLNYRIACYVALGVVVLVSLWTILSSLMFCVPLRKNWDQSVQGFCFPKAVHWFTNASLNIFTDFTILILPLPILPKIKQTRQQKISLYLIFALGFFVCVVSILRIPPLIAAKNSTDPTRDSPGIAQWSVIELNTAIVCACLITLKRLAARCCPRILGSLNGDARKRGHGSGPDNEAVPATVGSKESENARPRQDRGLSGVDSVIQLNHDTFGVRTATDTQISWATTEAADLGQGEEAVSETGEEK</sequence>
<evidence type="ECO:0000313" key="9">
    <source>
        <dbReference type="EMBL" id="TDZ21505.1"/>
    </source>
</evidence>
<dbReference type="PANTHER" id="PTHR33048">
    <property type="entry name" value="PTH11-LIKE INTEGRAL MEMBRANE PROTEIN (AFU_ORTHOLOGUE AFUA_5G11245)"/>
    <property type="match status" value="1"/>
</dbReference>
<accession>A0A484FUY0</accession>
<feature type="compositionally biased region" description="Basic and acidic residues" evidence="6">
    <location>
        <begin position="325"/>
        <end position="336"/>
    </location>
</feature>
<feature type="transmembrane region" description="Helical" evidence="7">
    <location>
        <begin position="18"/>
        <end position="40"/>
    </location>
</feature>
<evidence type="ECO:0000256" key="2">
    <source>
        <dbReference type="ARBA" id="ARBA00022692"/>
    </source>
</evidence>
<comment type="caution">
    <text evidence="9">The sequence shown here is derived from an EMBL/GenBank/DDBJ whole genome shotgun (WGS) entry which is preliminary data.</text>
</comment>
<evidence type="ECO:0000256" key="6">
    <source>
        <dbReference type="SAM" id="MobiDB-lite"/>
    </source>
</evidence>
<keyword evidence="2 7" id="KW-0812">Transmembrane</keyword>
<dbReference type="Pfam" id="PF20684">
    <property type="entry name" value="Fung_rhodopsin"/>
    <property type="match status" value="1"/>
</dbReference>
<evidence type="ECO:0000259" key="8">
    <source>
        <dbReference type="Pfam" id="PF20684"/>
    </source>
</evidence>
<feature type="transmembrane region" description="Helical" evidence="7">
    <location>
        <begin position="149"/>
        <end position="170"/>
    </location>
</feature>
<feature type="transmembrane region" description="Helical" evidence="7">
    <location>
        <begin position="113"/>
        <end position="137"/>
    </location>
</feature>
<comment type="similarity">
    <text evidence="5">Belongs to the SAT4 family.</text>
</comment>
<protein>
    <recommendedName>
        <fullName evidence="8">Rhodopsin domain-containing protein</fullName>
    </recommendedName>
</protein>
<evidence type="ECO:0000256" key="3">
    <source>
        <dbReference type="ARBA" id="ARBA00022989"/>
    </source>
</evidence>
<organism evidence="9 10">
    <name type="scientific">Colletotrichum orbiculare (strain 104-T / ATCC 96160 / CBS 514.97 / LARS 414 / MAFF 240422)</name>
    <name type="common">Cucumber anthracnose fungus</name>
    <name type="synonym">Colletotrichum lagenarium</name>
    <dbReference type="NCBI Taxonomy" id="1213857"/>
    <lineage>
        <taxon>Eukaryota</taxon>
        <taxon>Fungi</taxon>
        <taxon>Dikarya</taxon>
        <taxon>Ascomycota</taxon>
        <taxon>Pezizomycotina</taxon>
        <taxon>Sordariomycetes</taxon>
        <taxon>Hypocreomycetidae</taxon>
        <taxon>Glomerellales</taxon>
        <taxon>Glomerellaceae</taxon>
        <taxon>Colletotrichum</taxon>
        <taxon>Colletotrichum orbiculare species complex</taxon>
    </lineage>
</organism>
<gene>
    <name evidence="9" type="ORF">Cob_v005485</name>
</gene>
<feature type="transmembrane region" description="Helical" evidence="7">
    <location>
        <begin position="265"/>
        <end position="285"/>
    </location>
</feature>
<evidence type="ECO:0000256" key="5">
    <source>
        <dbReference type="ARBA" id="ARBA00038359"/>
    </source>
</evidence>